<evidence type="ECO:0000256" key="7">
    <source>
        <dbReference type="SAM" id="Phobius"/>
    </source>
</evidence>
<organism evidence="9 10">
    <name type="scientific">Cryptococcus neoformans Tu259-1</name>
    <dbReference type="NCBI Taxonomy" id="1230072"/>
    <lineage>
        <taxon>Eukaryota</taxon>
        <taxon>Fungi</taxon>
        <taxon>Dikarya</taxon>
        <taxon>Basidiomycota</taxon>
        <taxon>Agaricomycotina</taxon>
        <taxon>Tremellomycetes</taxon>
        <taxon>Tremellales</taxon>
        <taxon>Cryptococcaceae</taxon>
        <taxon>Cryptococcus</taxon>
        <taxon>Cryptococcus neoformans species complex</taxon>
    </lineage>
</organism>
<comment type="similarity">
    <text evidence="2">Belongs to the RNase PH family.</text>
</comment>
<gene>
    <name evidence="9" type="ORF">C361_03073</name>
</gene>
<feature type="region of interest" description="Disordered" evidence="6">
    <location>
        <begin position="1"/>
        <end position="23"/>
    </location>
</feature>
<name>A0A854QCW5_CRYNE</name>
<dbReference type="GO" id="GO:0016075">
    <property type="term" value="P:rRNA catabolic process"/>
    <property type="evidence" value="ECO:0007669"/>
    <property type="project" value="TreeGrafter"/>
</dbReference>
<evidence type="ECO:0000256" key="1">
    <source>
        <dbReference type="ARBA" id="ARBA00004123"/>
    </source>
</evidence>
<feature type="compositionally biased region" description="Polar residues" evidence="6">
    <location>
        <begin position="1"/>
        <end position="11"/>
    </location>
</feature>
<dbReference type="GO" id="GO:0071028">
    <property type="term" value="P:nuclear mRNA surveillance"/>
    <property type="evidence" value="ECO:0007669"/>
    <property type="project" value="TreeGrafter"/>
</dbReference>
<proteinExistence type="inferred from homology"/>
<dbReference type="InterPro" id="IPR001247">
    <property type="entry name" value="ExoRNase_PH_dom1"/>
</dbReference>
<dbReference type="GO" id="GO:0003723">
    <property type="term" value="F:RNA binding"/>
    <property type="evidence" value="ECO:0007669"/>
    <property type="project" value="TreeGrafter"/>
</dbReference>
<sequence>MSSYRTSTTMATAGPSRRPDGRTPAQLRLLHLSIGELDRADGSARFAFGSNAVLASCSGPIEVRLREELPDKATFEVNHRPLEGVGATPSRALVTTLETIFPPILSLEKHPRSLVQLVVQSLVPSTGRALYGSVIGAEGVGAEQNTWPATDKDDYAYVPESRRDAARISPAAGYTFTSRAASINASTLALLSAGTVSILALPIAVALVVTTKGRVMLDPEADEEKHAKARFGFGWAWGAAFGTANEENNVEAAGQSEKGAELVWIENEGDFTRQEWSEALQMSRVASKAILEFIRTQLDAHLSSHQLS</sequence>
<dbReference type="SUPFAM" id="SSF55666">
    <property type="entry name" value="Ribonuclease PH domain 2-like"/>
    <property type="match status" value="1"/>
</dbReference>
<evidence type="ECO:0000256" key="3">
    <source>
        <dbReference type="ARBA" id="ARBA00022552"/>
    </source>
</evidence>
<feature type="domain" description="Exoribonuclease phosphorolytic" evidence="8">
    <location>
        <begin position="26"/>
        <end position="194"/>
    </location>
</feature>
<accession>A0A854QCW5</accession>
<dbReference type="GO" id="GO:0000176">
    <property type="term" value="C:nuclear exosome (RNase complex)"/>
    <property type="evidence" value="ECO:0007669"/>
    <property type="project" value="TreeGrafter"/>
</dbReference>
<evidence type="ECO:0000256" key="5">
    <source>
        <dbReference type="ARBA" id="ARBA00023242"/>
    </source>
</evidence>
<evidence type="ECO:0000256" key="2">
    <source>
        <dbReference type="ARBA" id="ARBA00006678"/>
    </source>
</evidence>
<dbReference type="SUPFAM" id="SSF54211">
    <property type="entry name" value="Ribosomal protein S5 domain 2-like"/>
    <property type="match status" value="1"/>
</dbReference>
<keyword evidence="7" id="KW-0812">Transmembrane</keyword>
<dbReference type="GO" id="GO:0005730">
    <property type="term" value="C:nucleolus"/>
    <property type="evidence" value="ECO:0007669"/>
    <property type="project" value="TreeGrafter"/>
</dbReference>
<comment type="subcellular location">
    <subcellularLocation>
        <location evidence="1">Nucleus</location>
    </subcellularLocation>
</comment>
<keyword evidence="4" id="KW-0271">Exosome</keyword>
<evidence type="ECO:0000256" key="6">
    <source>
        <dbReference type="SAM" id="MobiDB-lite"/>
    </source>
</evidence>
<reference evidence="9 10" key="1">
    <citation type="submission" date="2017-06" db="EMBL/GenBank/DDBJ databases">
        <title>Global population genomics of the pathogenic fungus Cryptococcus neoformans var. grubii.</title>
        <authorList>
            <person name="Cuomo C."/>
            <person name="Litvintseva A."/>
            <person name="Chen Y."/>
            <person name="Young S."/>
            <person name="Zeng Q."/>
            <person name="Chapman S."/>
            <person name="Gujja S."/>
            <person name="Saif S."/>
            <person name="Birren B."/>
        </authorList>
    </citation>
    <scope>NUCLEOTIDE SEQUENCE [LARGE SCALE GENOMIC DNA]</scope>
    <source>
        <strain evidence="9 10">Tu259-1</strain>
    </source>
</reference>
<evidence type="ECO:0000313" key="9">
    <source>
        <dbReference type="EMBL" id="OXG22412.1"/>
    </source>
</evidence>
<keyword evidence="7" id="KW-1133">Transmembrane helix</keyword>
<dbReference type="GO" id="GO:0000177">
    <property type="term" value="C:cytoplasmic exosome (RNase complex)"/>
    <property type="evidence" value="ECO:0007669"/>
    <property type="project" value="TreeGrafter"/>
</dbReference>
<dbReference type="InterPro" id="IPR050080">
    <property type="entry name" value="RNase_PH"/>
</dbReference>
<dbReference type="GO" id="GO:0006364">
    <property type="term" value="P:rRNA processing"/>
    <property type="evidence" value="ECO:0007669"/>
    <property type="project" value="UniProtKB-KW"/>
</dbReference>
<dbReference type="AlphaFoldDB" id="A0A854QCW5"/>
<dbReference type="OrthoDB" id="27298at2759"/>
<dbReference type="CDD" id="cd11372">
    <property type="entry name" value="RNase_PH_RRP46"/>
    <property type="match status" value="1"/>
</dbReference>
<dbReference type="InterPro" id="IPR020568">
    <property type="entry name" value="Ribosomal_Su5_D2-typ_SF"/>
</dbReference>
<keyword evidence="3" id="KW-0698">rRNA processing</keyword>
<dbReference type="GO" id="GO:0034475">
    <property type="term" value="P:U4 snRNA 3'-end processing"/>
    <property type="evidence" value="ECO:0007669"/>
    <property type="project" value="TreeGrafter"/>
</dbReference>
<dbReference type="Gene3D" id="3.30.230.70">
    <property type="entry name" value="GHMP Kinase, N-terminal domain"/>
    <property type="match status" value="1"/>
</dbReference>
<comment type="caution">
    <text evidence="9">The sequence shown here is derived from an EMBL/GenBank/DDBJ whole genome shotgun (WGS) entry which is preliminary data.</text>
</comment>
<dbReference type="PANTHER" id="PTHR11953">
    <property type="entry name" value="EXOSOME COMPLEX COMPONENT"/>
    <property type="match status" value="1"/>
</dbReference>
<dbReference type="InterPro" id="IPR027408">
    <property type="entry name" value="PNPase/RNase_PH_dom_sf"/>
</dbReference>
<protein>
    <recommendedName>
        <fullName evidence="8">Exoribonuclease phosphorolytic domain-containing protein</fullName>
    </recommendedName>
</protein>
<keyword evidence="7" id="KW-0472">Membrane</keyword>
<dbReference type="Pfam" id="PF01138">
    <property type="entry name" value="RNase_PH"/>
    <property type="match status" value="1"/>
</dbReference>
<feature type="transmembrane region" description="Helical" evidence="7">
    <location>
        <begin position="188"/>
        <end position="209"/>
    </location>
</feature>
<dbReference type="EMBL" id="AMKT01000040">
    <property type="protein sequence ID" value="OXG22412.1"/>
    <property type="molecule type" value="Genomic_DNA"/>
</dbReference>
<keyword evidence="5" id="KW-0539">Nucleus</keyword>
<evidence type="ECO:0000313" key="10">
    <source>
        <dbReference type="Proteomes" id="UP000199727"/>
    </source>
</evidence>
<dbReference type="InterPro" id="IPR036345">
    <property type="entry name" value="ExoRNase_PH_dom2_sf"/>
</dbReference>
<dbReference type="Proteomes" id="UP000199727">
    <property type="component" value="Unassembled WGS sequence"/>
</dbReference>
<dbReference type="GO" id="GO:0071051">
    <property type="term" value="P:poly(A)-dependent snoRNA 3'-end processing"/>
    <property type="evidence" value="ECO:0007669"/>
    <property type="project" value="TreeGrafter"/>
</dbReference>
<dbReference type="PANTHER" id="PTHR11953:SF1">
    <property type="entry name" value="EXOSOME COMPLEX COMPONENT RRP46"/>
    <property type="match status" value="1"/>
</dbReference>
<evidence type="ECO:0000259" key="8">
    <source>
        <dbReference type="Pfam" id="PF01138"/>
    </source>
</evidence>
<evidence type="ECO:0000256" key="4">
    <source>
        <dbReference type="ARBA" id="ARBA00022835"/>
    </source>
</evidence>